<comment type="caution">
    <text evidence="10">The sequence shown here is derived from an EMBL/GenBank/DDBJ whole genome shotgun (WGS) entry which is preliminary data.</text>
</comment>
<feature type="transmembrane region" description="Helical" evidence="8">
    <location>
        <begin position="416"/>
        <end position="436"/>
    </location>
</feature>
<evidence type="ECO:0000313" key="10">
    <source>
        <dbReference type="EMBL" id="MTD15788.1"/>
    </source>
</evidence>
<evidence type="ECO:0000256" key="4">
    <source>
        <dbReference type="ARBA" id="ARBA00022692"/>
    </source>
</evidence>
<name>A0A7K1FNS6_9ACTN</name>
<feature type="transmembrane region" description="Helical" evidence="8">
    <location>
        <begin position="353"/>
        <end position="372"/>
    </location>
</feature>
<protein>
    <submittedName>
        <fullName evidence="10">EamA family transporter</fullName>
    </submittedName>
</protein>
<dbReference type="GO" id="GO:0005886">
    <property type="term" value="C:plasma membrane"/>
    <property type="evidence" value="ECO:0007669"/>
    <property type="project" value="UniProtKB-SubCell"/>
</dbReference>
<feature type="transmembrane region" description="Helical" evidence="8">
    <location>
        <begin position="384"/>
        <end position="404"/>
    </location>
</feature>
<dbReference type="InterPro" id="IPR037185">
    <property type="entry name" value="EmrE-like"/>
</dbReference>
<comment type="similarity">
    <text evidence="2">Belongs to the EamA transporter family.</text>
</comment>
<feature type="region of interest" description="Disordered" evidence="7">
    <location>
        <begin position="47"/>
        <end position="77"/>
    </location>
</feature>
<dbReference type="EMBL" id="WLYK01000007">
    <property type="protein sequence ID" value="MTD15788.1"/>
    <property type="molecule type" value="Genomic_DNA"/>
</dbReference>
<keyword evidence="3" id="KW-1003">Cell membrane</keyword>
<dbReference type="Proteomes" id="UP000460221">
    <property type="component" value="Unassembled WGS sequence"/>
</dbReference>
<dbReference type="InterPro" id="IPR000620">
    <property type="entry name" value="EamA_dom"/>
</dbReference>
<feature type="domain" description="EamA" evidence="9">
    <location>
        <begin position="317"/>
        <end position="456"/>
    </location>
</feature>
<evidence type="ECO:0000256" key="8">
    <source>
        <dbReference type="SAM" id="Phobius"/>
    </source>
</evidence>
<accession>A0A7K1FNS6</accession>
<feature type="domain" description="EamA" evidence="9">
    <location>
        <begin position="175"/>
        <end position="309"/>
    </location>
</feature>
<feature type="transmembrane region" description="Helical" evidence="8">
    <location>
        <begin position="265"/>
        <end position="286"/>
    </location>
</feature>
<evidence type="ECO:0000256" key="1">
    <source>
        <dbReference type="ARBA" id="ARBA00004651"/>
    </source>
</evidence>
<feature type="transmembrane region" description="Helical" evidence="8">
    <location>
        <begin position="442"/>
        <end position="460"/>
    </location>
</feature>
<feature type="region of interest" description="Disordered" evidence="7">
    <location>
        <begin position="121"/>
        <end position="168"/>
    </location>
</feature>
<keyword evidence="5 8" id="KW-1133">Transmembrane helix</keyword>
<gene>
    <name evidence="10" type="ORF">GIS00_17780</name>
</gene>
<feature type="transmembrane region" description="Helical" evidence="8">
    <location>
        <begin position="174"/>
        <end position="193"/>
    </location>
</feature>
<evidence type="ECO:0000259" key="9">
    <source>
        <dbReference type="Pfam" id="PF00892"/>
    </source>
</evidence>
<evidence type="ECO:0000256" key="7">
    <source>
        <dbReference type="SAM" id="MobiDB-lite"/>
    </source>
</evidence>
<dbReference type="SUPFAM" id="SSF103481">
    <property type="entry name" value="Multidrug resistance efflux transporter EmrE"/>
    <property type="match status" value="2"/>
</dbReference>
<feature type="transmembrane region" description="Helical" evidence="8">
    <location>
        <begin position="320"/>
        <end position="341"/>
    </location>
</feature>
<keyword evidence="4 8" id="KW-0812">Transmembrane</keyword>
<feature type="transmembrane region" description="Helical" evidence="8">
    <location>
        <begin position="242"/>
        <end position="259"/>
    </location>
</feature>
<sequence length="490" mass="50044">MGHAVDARPISPDPTVVRTDLTAPAQVRTLPLDELGRSCSVAAQHPAPMVGTRRGRSRRSSRGTPVPTTPLLPARGPELHATLTPPAAAFRPARVRTVPDGAARPVIGAAGSGVRVIRVPQPGPVGSMPYHRAPRSTSGGHGPTPHHPLPARPAPPDPGRPLRRPGRSGPAGRFPVIALLATALIWGVTFAVTEHAVDGMAAADLVAWRFGLGAVVLVAVAAVRSRGRRATRITGRDRRRAVALGAVLGAGFLLQAWALTMTDALMSGFLTSLLVVFAPLTAWLVFRERITGTIWTGVLVTVGGLALLSFRSGGFGPGELLTLVSAALWGVHLVLLSRWCTPATSAAYARIQVVTVAVLALAVVAVGGTLTGSGPLPQLPSAPGAWAAVLFLAVLATAAAMLLLSWGQARVSASRAAVLLALEPAVAGVTAAVLGAPLTTSTVVGAVLLIGAVLVVELPARRAASDRTGPSAVGREGAGPTEVVAPIAPR</sequence>
<feature type="transmembrane region" description="Helical" evidence="8">
    <location>
        <begin position="205"/>
        <end position="222"/>
    </location>
</feature>
<evidence type="ECO:0000256" key="6">
    <source>
        <dbReference type="ARBA" id="ARBA00023136"/>
    </source>
</evidence>
<keyword evidence="11" id="KW-1185">Reference proteome</keyword>
<evidence type="ECO:0000256" key="2">
    <source>
        <dbReference type="ARBA" id="ARBA00007362"/>
    </source>
</evidence>
<feature type="compositionally biased region" description="Pro residues" evidence="7">
    <location>
        <begin position="145"/>
        <end position="159"/>
    </location>
</feature>
<keyword evidence="6 8" id="KW-0472">Membrane</keyword>
<evidence type="ECO:0000313" key="11">
    <source>
        <dbReference type="Proteomes" id="UP000460221"/>
    </source>
</evidence>
<dbReference type="PANTHER" id="PTHR42920:SF5">
    <property type="entry name" value="EAMA DOMAIN-CONTAINING PROTEIN"/>
    <property type="match status" value="1"/>
</dbReference>
<reference evidence="10 11" key="1">
    <citation type="submission" date="2019-11" db="EMBL/GenBank/DDBJ databases">
        <authorList>
            <person name="Jiang L.-Q."/>
        </authorList>
    </citation>
    <scope>NUCLEOTIDE SEQUENCE [LARGE SCALE GENOMIC DNA]</scope>
    <source>
        <strain evidence="10 11">YIM 132087</strain>
    </source>
</reference>
<comment type="subcellular location">
    <subcellularLocation>
        <location evidence="1">Cell membrane</location>
        <topology evidence="1">Multi-pass membrane protein</topology>
    </subcellularLocation>
</comment>
<evidence type="ECO:0000256" key="3">
    <source>
        <dbReference type="ARBA" id="ARBA00022475"/>
    </source>
</evidence>
<dbReference type="Pfam" id="PF00892">
    <property type="entry name" value="EamA"/>
    <property type="match status" value="2"/>
</dbReference>
<proteinExistence type="inferred from homology"/>
<dbReference type="PANTHER" id="PTHR42920">
    <property type="entry name" value="OS03G0707200 PROTEIN-RELATED"/>
    <property type="match status" value="1"/>
</dbReference>
<feature type="transmembrane region" description="Helical" evidence="8">
    <location>
        <begin position="293"/>
        <end position="314"/>
    </location>
</feature>
<dbReference type="InterPro" id="IPR051258">
    <property type="entry name" value="Diverse_Substrate_Transporter"/>
</dbReference>
<organism evidence="10 11">
    <name type="scientific">Nakamurella alba</name>
    <dbReference type="NCBI Taxonomy" id="2665158"/>
    <lineage>
        <taxon>Bacteria</taxon>
        <taxon>Bacillati</taxon>
        <taxon>Actinomycetota</taxon>
        <taxon>Actinomycetes</taxon>
        <taxon>Nakamurellales</taxon>
        <taxon>Nakamurellaceae</taxon>
        <taxon>Nakamurella</taxon>
    </lineage>
</organism>
<evidence type="ECO:0000256" key="5">
    <source>
        <dbReference type="ARBA" id="ARBA00022989"/>
    </source>
</evidence>
<dbReference type="AlphaFoldDB" id="A0A7K1FNS6"/>
<feature type="region of interest" description="Disordered" evidence="7">
    <location>
        <begin position="466"/>
        <end position="490"/>
    </location>
</feature>